<proteinExistence type="predicted"/>
<keyword evidence="2" id="KW-1185">Reference proteome</keyword>
<evidence type="ECO:0000313" key="1">
    <source>
        <dbReference type="EMBL" id="KAF7936223.1"/>
    </source>
</evidence>
<dbReference type="Proteomes" id="UP000783213">
    <property type="component" value="Unassembled WGS sequence"/>
</dbReference>
<dbReference type="EMBL" id="RCSX01000004">
    <property type="protein sequence ID" value="KAF7936223.1"/>
    <property type="molecule type" value="Genomic_DNA"/>
</dbReference>
<reference evidence="1 2" key="1">
    <citation type="journal article" date="2020" name="Genome Biol. Evol.">
        <title>Comparative genomics of Sclerotiniaceae.</title>
        <authorList>
            <person name="Valero Jimenez C.A."/>
            <person name="Steentjes M."/>
            <person name="Scholten O.E."/>
            <person name="Van Kan J.A.L."/>
        </authorList>
    </citation>
    <scope>NUCLEOTIDE SEQUENCE [LARGE SCALE GENOMIC DNA]</scope>
    <source>
        <strain evidence="1 2">B1</strain>
    </source>
</reference>
<protein>
    <recommendedName>
        <fullName evidence="3">HNH nuclease domain-containing protein</fullName>
    </recommendedName>
</protein>
<organism evidence="1 2">
    <name type="scientific">Botrytis deweyae</name>
    <dbReference type="NCBI Taxonomy" id="2478750"/>
    <lineage>
        <taxon>Eukaryota</taxon>
        <taxon>Fungi</taxon>
        <taxon>Dikarya</taxon>
        <taxon>Ascomycota</taxon>
        <taxon>Pezizomycotina</taxon>
        <taxon>Leotiomycetes</taxon>
        <taxon>Helotiales</taxon>
        <taxon>Sclerotiniaceae</taxon>
        <taxon>Botrytis</taxon>
    </lineage>
</organism>
<evidence type="ECO:0000313" key="2">
    <source>
        <dbReference type="Proteomes" id="UP000783213"/>
    </source>
</evidence>
<dbReference type="GeneID" id="62229216"/>
<sequence length="386" mass="44396">MSNLADSSQLSKFRMPPEDKALYERIATLEDPTSVTRAEKNQLLGVPPPDEEDRICKEKTGLTMAELENKVMTSSDTLSEEEVNIILFGVMWEPGKQSVNCKRNLLWSMNLVDEEQQLVAKVRDFLANDYDNEIHRLVYNRNRALDAVIKQRREQQRAAMTARHVASRPRWVQELITAKLPQWGFVVFRTDYSEETDEKWRVFKGIYTMTGNTVLKDSWKRASPLIVTSQSIFVSDPVMDGADTDALRHRFKTMRERQEIPNGIAMDCFLVVDEAVLNHNFISSKTLYKPKPLGDRNPWEFALYLRAVDPDHNNPATITPQADTSDFTGEITIPLPKVFDWLYYCFMSKSEDWETRYLTIKGGPAELVGPETPYPAYRSGTEQLLK</sequence>
<evidence type="ECO:0008006" key="3">
    <source>
        <dbReference type="Google" id="ProtNLM"/>
    </source>
</evidence>
<gene>
    <name evidence="1" type="ORF">EAE98_002442</name>
</gene>
<dbReference type="RefSeq" id="XP_038813801.1">
    <property type="nucleotide sequence ID" value="XM_038950062.1"/>
</dbReference>
<name>A0ABQ7IXC3_9HELO</name>
<accession>A0ABQ7IXC3</accession>
<comment type="caution">
    <text evidence="1">The sequence shown here is derived from an EMBL/GenBank/DDBJ whole genome shotgun (WGS) entry which is preliminary data.</text>
</comment>